<organism evidence="2 4">
    <name type="scientific">Glycomyces tritici</name>
    <dbReference type="NCBI Taxonomy" id="2665176"/>
    <lineage>
        <taxon>Bacteria</taxon>
        <taxon>Bacillati</taxon>
        <taxon>Actinomycetota</taxon>
        <taxon>Actinomycetes</taxon>
        <taxon>Glycomycetales</taxon>
        <taxon>Glycomycetaceae</taxon>
        <taxon>Glycomyces</taxon>
    </lineage>
</organism>
<keyword evidence="4" id="KW-1185">Reference proteome</keyword>
<evidence type="ECO:0000313" key="4">
    <source>
        <dbReference type="Proteomes" id="UP001171902"/>
    </source>
</evidence>
<accession>A0ABT7YRU3</accession>
<evidence type="ECO:0000256" key="1">
    <source>
        <dbReference type="SAM" id="Phobius"/>
    </source>
</evidence>
<dbReference type="Proteomes" id="UP001171902">
    <property type="component" value="Unassembled WGS sequence"/>
</dbReference>
<reference evidence="2" key="1">
    <citation type="submission" date="2023-06" db="EMBL/GenBank/DDBJ databases">
        <title>Gycomyces niveus sp.nov., a novel actinomycete isolated from soil in Shouguang.</title>
        <authorList>
            <person name="Yang X."/>
            <person name="Zhao J."/>
        </authorList>
    </citation>
    <scope>NUCLEOTIDE SEQUENCE</scope>
    <source>
        <strain evidence="2">NEAU C2</strain>
    </source>
</reference>
<dbReference type="RefSeq" id="WP_289958229.1">
    <property type="nucleotide sequence ID" value="NZ_JAUEMJ010000004.1"/>
</dbReference>
<gene>
    <name evidence="2" type="ORF">QWI33_16455</name>
    <name evidence="3" type="ORF">QWI33_26745</name>
</gene>
<name>A0ABT7YRU3_9ACTN</name>
<feature type="transmembrane region" description="Helical" evidence="1">
    <location>
        <begin position="84"/>
        <end position="107"/>
    </location>
</feature>
<sequence length="148" mass="15913">MPGLTITAIVLMWVMVALAVVGGFLAVVPLLLLQDVSSSALLGPLGEWAVWLLAFGALQGLVWAGLRAYFAVGIARRSARARRGAIWAESIALVFQVAYLAVSVAAFSSAPRESGYSYNFTFDCTGLVLPILVICFLSASRSLWWCDR</sequence>
<dbReference type="EMBL" id="JAUEMJ010000004">
    <property type="protein sequence ID" value="MDN3241320.1"/>
    <property type="molecule type" value="Genomic_DNA"/>
</dbReference>
<proteinExistence type="predicted"/>
<feature type="transmembrane region" description="Helical" evidence="1">
    <location>
        <begin position="48"/>
        <end position="72"/>
    </location>
</feature>
<comment type="caution">
    <text evidence="2">The sequence shown here is derived from an EMBL/GenBank/DDBJ whole genome shotgun (WGS) entry which is preliminary data.</text>
</comment>
<feature type="transmembrane region" description="Helical" evidence="1">
    <location>
        <begin position="127"/>
        <end position="146"/>
    </location>
</feature>
<keyword evidence="1" id="KW-0472">Membrane</keyword>
<protein>
    <submittedName>
        <fullName evidence="2">Uncharacterized protein</fullName>
    </submittedName>
</protein>
<keyword evidence="1" id="KW-0812">Transmembrane</keyword>
<keyword evidence="1" id="KW-1133">Transmembrane helix</keyword>
<dbReference type="EMBL" id="JAUEMJ010000012">
    <property type="protein sequence ID" value="MDN3243343.1"/>
    <property type="molecule type" value="Genomic_DNA"/>
</dbReference>
<evidence type="ECO:0000313" key="2">
    <source>
        <dbReference type="EMBL" id="MDN3241320.1"/>
    </source>
</evidence>
<evidence type="ECO:0000313" key="3">
    <source>
        <dbReference type="EMBL" id="MDN3243343.1"/>
    </source>
</evidence>
<feature type="transmembrane region" description="Helical" evidence="1">
    <location>
        <begin position="7"/>
        <end position="28"/>
    </location>
</feature>